<dbReference type="AlphaFoldDB" id="A0A2R4NGN3"/>
<geneLocation type="plasmid" evidence="1">
    <name>pE20-HI3</name>
</geneLocation>
<name>A0A2R4NGN3_KLEAE</name>
<evidence type="ECO:0000313" key="1">
    <source>
        <dbReference type="EMBL" id="AVX35170.1"/>
    </source>
</evidence>
<reference evidence="1" key="1">
    <citation type="journal article" date="2018" name="Front. Microbiol.">
        <title>Dissemination of KPC-2-Encoding IncX6 Plasmids Among Multiple Enterobacteriaceae Species in a Single Chinese Hospital.</title>
        <authorList>
            <person name="Li B."/>
            <person name="Feng J."/>
            <person name="Zhan Z."/>
            <person name="Yin Z."/>
            <person name="Jiang Q."/>
            <person name="Wei P."/>
            <person name="Chen X."/>
            <person name="Gao B."/>
            <person name="Hou J."/>
            <person name="Mao P."/>
            <person name="Wu W."/>
            <person name="Chen W."/>
            <person name="Tong Y."/>
            <person name="Wang J."/>
            <person name="Li B."/>
            <person name="Zhou D."/>
        </authorList>
    </citation>
    <scope>NUCLEOTIDE SEQUENCE</scope>
    <source>
        <strain evidence="1">E20</strain>
        <plasmid evidence="1">pE20-HI3</plasmid>
    </source>
</reference>
<keyword evidence="1" id="KW-0614">Plasmid</keyword>
<dbReference type="EMBL" id="MG288682">
    <property type="protein sequence ID" value="AVX35170.1"/>
    <property type="molecule type" value="Genomic_DNA"/>
</dbReference>
<protein>
    <submittedName>
        <fullName evidence="1">Uncharacterized protein</fullName>
    </submittedName>
</protein>
<proteinExistence type="predicted"/>
<organism evidence="1">
    <name type="scientific">Klebsiella aerogenes</name>
    <name type="common">Enterobacter aerogenes</name>
    <dbReference type="NCBI Taxonomy" id="548"/>
    <lineage>
        <taxon>Bacteria</taxon>
        <taxon>Pseudomonadati</taxon>
        <taxon>Pseudomonadota</taxon>
        <taxon>Gammaproteobacteria</taxon>
        <taxon>Enterobacterales</taxon>
        <taxon>Enterobacteriaceae</taxon>
        <taxon>Klebsiella/Raoultella group</taxon>
        <taxon>Klebsiella</taxon>
    </lineage>
</organism>
<accession>A0A2R4NGN3</accession>
<sequence>MHLSIPGINLTPEYLNAYCECRINSGLKYNDKHDSRTPENNRLAVSFQ</sequence>